<dbReference type="Pfam" id="PF13505">
    <property type="entry name" value="OMP_b-brl"/>
    <property type="match status" value="1"/>
</dbReference>
<protein>
    <submittedName>
        <fullName evidence="3">PorT family protein</fullName>
    </submittedName>
</protein>
<reference evidence="3" key="1">
    <citation type="submission" date="2022-09" db="EMBL/GenBank/DDBJ databases">
        <title>Aureispira anguillicida sp. nov., isolated from Leptocephalus of Japanese eel Anguilla japonica.</title>
        <authorList>
            <person name="Yuasa K."/>
            <person name="Mekata T."/>
            <person name="Ikunari K."/>
        </authorList>
    </citation>
    <scope>NUCLEOTIDE SEQUENCE</scope>
    <source>
        <strain evidence="3">EL160426</strain>
    </source>
</reference>
<evidence type="ECO:0000313" key="4">
    <source>
        <dbReference type="Proteomes" id="UP001060919"/>
    </source>
</evidence>
<evidence type="ECO:0000256" key="1">
    <source>
        <dbReference type="ARBA" id="ARBA00022729"/>
    </source>
</evidence>
<evidence type="ECO:0000313" key="3">
    <source>
        <dbReference type="EMBL" id="BDS12131.1"/>
    </source>
</evidence>
<accession>A0A916DUC5</accession>
<keyword evidence="1" id="KW-0732">Signal</keyword>
<sequence>MGIRKLFVSFVVGTIILLGSHQTQAQFFSMGIKGGVTTSNLFSQGTPTMGMTAGLIGELKFVKWMRLRAEANVLWHGTDKHFWEQDDIDYFAVGLPAILEIMPIKNFFIGAGAELDYLVHAQGAEMPDNRFNFGLVGHLEYRFFSRLGLGLRYVHNLGNFNKIGQIGDSINSGNKPTAAFPSSSLQMTLSYNF</sequence>
<dbReference type="AlphaFoldDB" id="A0A916DUC5"/>
<keyword evidence="4" id="KW-1185">Reference proteome</keyword>
<dbReference type="InterPro" id="IPR027385">
    <property type="entry name" value="Beta-barrel_OMP"/>
</dbReference>
<dbReference type="EMBL" id="AP026867">
    <property type="protein sequence ID" value="BDS12131.1"/>
    <property type="molecule type" value="Genomic_DNA"/>
</dbReference>
<gene>
    <name evidence="3" type="ORF">AsAng_0028460</name>
</gene>
<evidence type="ECO:0000259" key="2">
    <source>
        <dbReference type="Pfam" id="PF13505"/>
    </source>
</evidence>
<dbReference type="Proteomes" id="UP001060919">
    <property type="component" value="Chromosome"/>
</dbReference>
<dbReference type="KEGG" id="aup:AsAng_0028460"/>
<name>A0A916DUC5_9BACT</name>
<organism evidence="3 4">
    <name type="scientific">Aureispira anguillae</name>
    <dbReference type="NCBI Taxonomy" id="2864201"/>
    <lineage>
        <taxon>Bacteria</taxon>
        <taxon>Pseudomonadati</taxon>
        <taxon>Bacteroidota</taxon>
        <taxon>Saprospiria</taxon>
        <taxon>Saprospirales</taxon>
        <taxon>Saprospiraceae</taxon>
        <taxon>Aureispira</taxon>
    </lineage>
</organism>
<dbReference type="RefSeq" id="WP_264793242.1">
    <property type="nucleotide sequence ID" value="NZ_AP026867.1"/>
</dbReference>
<proteinExistence type="predicted"/>
<feature type="domain" description="Outer membrane protein beta-barrel" evidence="2">
    <location>
        <begin position="19"/>
        <end position="193"/>
    </location>
</feature>